<gene>
    <name evidence="2" type="ORF">WDJ50_07375</name>
</gene>
<name>A0AAU6PYB5_9DEIO</name>
<dbReference type="InterPro" id="IPR025494">
    <property type="entry name" value="DUF4385"/>
</dbReference>
<proteinExistence type="predicted"/>
<dbReference type="AlphaFoldDB" id="A0AAU6PYB5"/>
<sequence length="179" mass="20501">MSENSPRVSKSPVKKSDRDFDYDLNYAELDLRQQPELYRVGRGEQGVLLVQPYKAEILPHWRFATPDVARESSKKIYAMFLAYLAAGDFVGADMARKFLQMGFTRSRRYANHKGGKKYDGPVPDDKKGQSGAHGRAELPRQPEDPVKAESARIFKAKWDEAEANEQYATMKKEWKKRLG</sequence>
<reference evidence="2" key="1">
    <citation type="submission" date="2024-03" db="EMBL/GenBank/DDBJ databases">
        <title>Deinococcus weizhi sp. nov., isolated from human skin.</title>
        <authorList>
            <person name="Wei Z."/>
            <person name="Tian F."/>
            <person name="Yang C."/>
            <person name="Xin L.T."/>
            <person name="Wen Z.J."/>
            <person name="Lan K.C."/>
            <person name="Yu L."/>
            <person name="Zhe W."/>
            <person name="Dan F.D."/>
            <person name="Jun W."/>
            <person name="Rui Z."/>
            <person name="Yong X.J."/>
            <person name="Ting Y."/>
            <person name="Wei X."/>
            <person name="Xu Z.G."/>
            <person name="Xin Z."/>
            <person name="Dong F.G."/>
            <person name="Ni X.M."/>
            <person name="Zheng M.G."/>
            <person name="Chun Y."/>
            <person name="Qian W.X."/>
        </authorList>
    </citation>
    <scope>NUCLEOTIDE SEQUENCE</scope>
    <source>
        <strain evidence="2">VB142</strain>
    </source>
</reference>
<organism evidence="2">
    <name type="scientific">Deinococcus sp. VB142</name>
    <dbReference type="NCBI Taxonomy" id="3112952"/>
    <lineage>
        <taxon>Bacteria</taxon>
        <taxon>Thermotogati</taxon>
        <taxon>Deinococcota</taxon>
        <taxon>Deinococci</taxon>
        <taxon>Deinococcales</taxon>
        <taxon>Deinococcaceae</taxon>
        <taxon>Deinococcus</taxon>
    </lineage>
</organism>
<feature type="compositionally biased region" description="Basic and acidic residues" evidence="1">
    <location>
        <begin position="116"/>
        <end position="151"/>
    </location>
</feature>
<dbReference type="EMBL" id="CP149782">
    <property type="protein sequence ID" value="WYF43258.1"/>
    <property type="molecule type" value="Genomic_DNA"/>
</dbReference>
<feature type="region of interest" description="Disordered" evidence="1">
    <location>
        <begin position="112"/>
        <end position="151"/>
    </location>
</feature>
<evidence type="ECO:0000256" key="1">
    <source>
        <dbReference type="SAM" id="MobiDB-lite"/>
    </source>
</evidence>
<dbReference type="Pfam" id="PF14328">
    <property type="entry name" value="DUF4385"/>
    <property type="match status" value="1"/>
</dbReference>
<protein>
    <submittedName>
        <fullName evidence="2">DUF4385 domain-containing protein</fullName>
    </submittedName>
</protein>
<evidence type="ECO:0000313" key="2">
    <source>
        <dbReference type="EMBL" id="WYF43258.1"/>
    </source>
</evidence>
<accession>A0AAU6PYB5</accession>
<dbReference type="RefSeq" id="WP_339093768.1">
    <property type="nucleotide sequence ID" value="NZ_CP149782.1"/>
</dbReference>